<evidence type="ECO:0000313" key="2">
    <source>
        <dbReference type="Proteomes" id="UP000030392"/>
    </source>
</evidence>
<proteinExistence type="predicted"/>
<protein>
    <submittedName>
        <fullName evidence="1">Uncharacterized protein</fullName>
    </submittedName>
</protein>
<organism evidence="1 2">
    <name type="scientific">Prochlorococcus marinus str. PAC1</name>
    <dbReference type="NCBI Taxonomy" id="59924"/>
    <lineage>
        <taxon>Bacteria</taxon>
        <taxon>Bacillati</taxon>
        <taxon>Cyanobacteriota</taxon>
        <taxon>Cyanophyceae</taxon>
        <taxon>Synechococcales</taxon>
        <taxon>Prochlorococcaceae</taxon>
        <taxon>Prochlorococcus</taxon>
    </lineage>
</organism>
<dbReference type="RefSeq" id="WP_036907365.1">
    <property type="nucleotide sequence ID" value="NZ_CP138967.1"/>
</dbReference>
<gene>
    <name evidence="1" type="ORF">EV03_2034</name>
</gene>
<dbReference type="EMBL" id="JNAX01000015">
    <property type="protein sequence ID" value="KGG19649.1"/>
    <property type="molecule type" value="Genomic_DNA"/>
</dbReference>
<name>A0A0A2C4V0_PROMR</name>
<reference evidence="2" key="1">
    <citation type="journal article" date="2014" name="Sci. Data">
        <title>Genomes of diverse isolates of the marine cyanobacterium Prochlorococcus.</title>
        <authorList>
            <person name="Biller S."/>
            <person name="Berube P."/>
            <person name="Thompson J."/>
            <person name="Kelly L."/>
            <person name="Roggensack S."/>
            <person name="Awad L."/>
            <person name="Roache-Johnson K."/>
            <person name="Ding H."/>
            <person name="Giovannoni S.J."/>
            <person name="Moore L.R."/>
            <person name="Chisholm S.W."/>
        </authorList>
    </citation>
    <scope>NUCLEOTIDE SEQUENCE [LARGE SCALE GENOMIC DNA]</scope>
    <source>
        <strain evidence="2">PAC1</strain>
    </source>
</reference>
<dbReference type="Proteomes" id="UP000030392">
    <property type="component" value="Unassembled WGS sequence"/>
</dbReference>
<dbReference type="AlphaFoldDB" id="A0A0A2C4V0"/>
<evidence type="ECO:0000313" key="1">
    <source>
        <dbReference type="EMBL" id="KGG19649.1"/>
    </source>
</evidence>
<accession>A0A0A2C4V0</accession>
<comment type="caution">
    <text evidence="1">The sequence shown here is derived from an EMBL/GenBank/DDBJ whole genome shotgun (WGS) entry which is preliminary data.</text>
</comment>
<sequence>MSETQALNVLLAPEGQLQGNGQLRESFHERRDRKGADYPMWFLNSSLVNKFNLTKEEGYEAVVAEDSTTIAWLKLRFGGERLTKTFDIEELWQYASQPPEPPERIDITPPK</sequence>